<proteinExistence type="predicted"/>
<sequence length="52" mass="5929">MGLGSRSARLPSLVAAERDGGEHSPDGGCHHDGASRRRREVHGEWHYYRRRF</sequence>
<protein>
    <submittedName>
        <fullName evidence="2">Uncharacterized protein</fullName>
    </submittedName>
</protein>
<reference evidence="3" key="1">
    <citation type="journal article" date="2012" name="Nat. Biotechnol.">
        <title>Reference genome sequence of the model plant Setaria.</title>
        <authorList>
            <person name="Bennetzen J.L."/>
            <person name="Schmutz J."/>
            <person name="Wang H."/>
            <person name="Percifield R."/>
            <person name="Hawkins J."/>
            <person name="Pontaroli A.C."/>
            <person name="Estep M."/>
            <person name="Feng L."/>
            <person name="Vaughn J.N."/>
            <person name="Grimwood J."/>
            <person name="Jenkins J."/>
            <person name="Barry K."/>
            <person name="Lindquist E."/>
            <person name="Hellsten U."/>
            <person name="Deshpande S."/>
            <person name="Wang X."/>
            <person name="Wu X."/>
            <person name="Mitros T."/>
            <person name="Triplett J."/>
            <person name="Yang X."/>
            <person name="Ye C.Y."/>
            <person name="Mauro-Herrera M."/>
            <person name="Wang L."/>
            <person name="Li P."/>
            <person name="Sharma M."/>
            <person name="Sharma R."/>
            <person name="Ronald P.C."/>
            <person name="Panaud O."/>
            <person name="Kellogg E.A."/>
            <person name="Brutnell T.P."/>
            <person name="Doust A.N."/>
            <person name="Tuskan G.A."/>
            <person name="Rokhsar D."/>
            <person name="Devos K.M."/>
        </authorList>
    </citation>
    <scope>NUCLEOTIDE SEQUENCE [LARGE SCALE GENOMIC DNA]</scope>
    <source>
        <strain evidence="3">cv. Yugu1</strain>
    </source>
</reference>
<dbReference type="Proteomes" id="UP000004995">
    <property type="component" value="Unassembled WGS sequence"/>
</dbReference>
<dbReference type="Gramene" id="KQK86853">
    <property type="protein sequence ID" value="KQK86853"/>
    <property type="gene ID" value="SETIT_040738mg"/>
</dbReference>
<dbReference type="AlphaFoldDB" id="K4AP90"/>
<feature type="region of interest" description="Disordered" evidence="1">
    <location>
        <begin position="1"/>
        <end position="40"/>
    </location>
</feature>
<organism evidence="2 3">
    <name type="scientific">Setaria italica</name>
    <name type="common">Foxtail millet</name>
    <name type="synonym">Panicum italicum</name>
    <dbReference type="NCBI Taxonomy" id="4555"/>
    <lineage>
        <taxon>Eukaryota</taxon>
        <taxon>Viridiplantae</taxon>
        <taxon>Streptophyta</taxon>
        <taxon>Embryophyta</taxon>
        <taxon>Tracheophyta</taxon>
        <taxon>Spermatophyta</taxon>
        <taxon>Magnoliopsida</taxon>
        <taxon>Liliopsida</taxon>
        <taxon>Poales</taxon>
        <taxon>Poaceae</taxon>
        <taxon>PACMAD clade</taxon>
        <taxon>Panicoideae</taxon>
        <taxon>Panicodae</taxon>
        <taxon>Paniceae</taxon>
        <taxon>Cenchrinae</taxon>
        <taxon>Setaria</taxon>
    </lineage>
</organism>
<evidence type="ECO:0000313" key="3">
    <source>
        <dbReference type="Proteomes" id="UP000004995"/>
    </source>
</evidence>
<dbReference type="HOGENOM" id="CLU_3090918_0_0_1"/>
<evidence type="ECO:0000313" key="2">
    <source>
        <dbReference type="EnsemblPlants" id="KQK86853"/>
    </source>
</evidence>
<dbReference type="EMBL" id="AGNK02005345">
    <property type="status" value="NOT_ANNOTATED_CDS"/>
    <property type="molecule type" value="Genomic_DNA"/>
</dbReference>
<keyword evidence="3" id="KW-1185">Reference proteome</keyword>
<dbReference type="EnsemblPlants" id="KQK86853">
    <property type="protein sequence ID" value="KQK86853"/>
    <property type="gene ID" value="SETIT_040738mg"/>
</dbReference>
<name>K4AP90_SETIT</name>
<dbReference type="InParanoid" id="K4AP90"/>
<feature type="compositionally biased region" description="Basic and acidic residues" evidence="1">
    <location>
        <begin position="16"/>
        <end position="40"/>
    </location>
</feature>
<reference evidence="2" key="2">
    <citation type="submission" date="2018-08" db="UniProtKB">
        <authorList>
            <consortium name="EnsemblPlants"/>
        </authorList>
    </citation>
    <scope>IDENTIFICATION</scope>
    <source>
        <strain evidence="2">Yugu1</strain>
    </source>
</reference>
<accession>K4AP90</accession>
<evidence type="ECO:0000256" key="1">
    <source>
        <dbReference type="SAM" id="MobiDB-lite"/>
    </source>
</evidence>